<name>A0A5N6K5A2_MONLA</name>
<evidence type="ECO:0000313" key="1">
    <source>
        <dbReference type="EMBL" id="KAB8297700.1"/>
    </source>
</evidence>
<dbReference type="OrthoDB" id="3549170at2759"/>
<comment type="caution">
    <text evidence="1">The sequence shown here is derived from an EMBL/GenBank/DDBJ whole genome shotgun (WGS) entry which is preliminary data.</text>
</comment>
<dbReference type="AlphaFoldDB" id="A0A5N6K5A2"/>
<keyword evidence="2" id="KW-1185">Reference proteome</keyword>
<reference evidence="1 2" key="1">
    <citation type="submission" date="2019-06" db="EMBL/GenBank/DDBJ databases">
        <title>Genome Sequence of the Brown Rot Fungal Pathogen Monilinia laxa.</title>
        <authorList>
            <person name="De Miccolis Angelini R.M."/>
            <person name="Landi L."/>
            <person name="Abate D."/>
            <person name="Pollastro S."/>
            <person name="Romanazzi G."/>
            <person name="Faretra F."/>
        </authorList>
    </citation>
    <scope>NUCLEOTIDE SEQUENCE [LARGE SCALE GENOMIC DNA]</scope>
    <source>
        <strain evidence="1 2">Mlax316</strain>
    </source>
</reference>
<gene>
    <name evidence="1" type="ORF">EYC80_001507</name>
</gene>
<protein>
    <submittedName>
        <fullName evidence="1">Uncharacterized protein</fullName>
    </submittedName>
</protein>
<dbReference type="Proteomes" id="UP000326757">
    <property type="component" value="Unassembled WGS sequence"/>
</dbReference>
<evidence type="ECO:0000313" key="2">
    <source>
        <dbReference type="Proteomes" id="UP000326757"/>
    </source>
</evidence>
<proteinExistence type="predicted"/>
<accession>A0A5N6K5A2</accession>
<sequence length="347" mass="39608">MAFVNVDDPYKLSVMNFSNFIPTPTEPNRFIAYVRYTLNAAKRHAISRNRLYGIDITGSGSYFIKVAFGAHDDSVKDSQRILEVPLQIVGAESREYITCGYNSPDPKEHVKRLTALDIVGAWFRKIIGEKSSYGIHKNLDHFLKIQISLDVKRLGLKGIHLAAGGESLLAHRSMFCLVPDNAECLPSALPKAAYPNKKDLQWSESGEPKFKISEEYMFIDEEFSEEQKDRMGMKAERILGVRLSRSPGIFTCMPFDHQLIEYYEERNQKYCSMAIMILRECAENARYLREQRQEKQNALECLFELATESNMTLEKLYEAATSKRREWTNESIITGNLAISNGNGNQC</sequence>
<dbReference type="EMBL" id="VIGI01000007">
    <property type="protein sequence ID" value="KAB8297700.1"/>
    <property type="molecule type" value="Genomic_DNA"/>
</dbReference>
<organism evidence="1 2">
    <name type="scientific">Monilinia laxa</name>
    <name type="common">Brown rot fungus</name>
    <name type="synonym">Sclerotinia laxa</name>
    <dbReference type="NCBI Taxonomy" id="61186"/>
    <lineage>
        <taxon>Eukaryota</taxon>
        <taxon>Fungi</taxon>
        <taxon>Dikarya</taxon>
        <taxon>Ascomycota</taxon>
        <taxon>Pezizomycotina</taxon>
        <taxon>Leotiomycetes</taxon>
        <taxon>Helotiales</taxon>
        <taxon>Sclerotiniaceae</taxon>
        <taxon>Monilinia</taxon>
    </lineage>
</organism>